<sequence length="278" mass="33367">MDFDEYEYLEKTVENHDDKVSSKKNDSDRSYRKRDVDDVLDAADDRRRRTRSRGDDENGSSKKEREKERDKDRISREREKGRDKVRDRETRDKRDSEREREREERERYRRSRSRSERDIREVDFESRDARRGFRDKKEAVEPEADPERDQRTVFAYQMPLKATERDVYEFFSKAGKVRDVRLIMDRHSKRSKGVGYVLSYQITNCLYACAVVVLGYQRSRILFNCILKWTRNAIMMRDGGNTLHSCLINSCCVPKVDHIILFSVWSHYQFSPSTFVIQ</sequence>
<dbReference type="GO" id="GO:0005634">
    <property type="term" value="C:nucleus"/>
    <property type="evidence" value="ECO:0007669"/>
    <property type="project" value="InterPro"/>
</dbReference>
<evidence type="ECO:0000313" key="2">
    <source>
        <dbReference type="EMBL" id="KAE9604612.1"/>
    </source>
</evidence>
<dbReference type="PANTHER" id="PTHR48036">
    <property type="entry name" value="SPLICING FACTOR (PAD-1), PUTATIVE (AFU_ORTHOLOGUE AFUA_1G15810)-RELATED"/>
    <property type="match status" value="1"/>
</dbReference>
<dbReference type="SMART" id="SM00360">
    <property type="entry name" value="RRM"/>
    <property type="match status" value="1"/>
</dbReference>
<dbReference type="GO" id="GO:0003723">
    <property type="term" value="F:RNA binding"/>
    <property type="evidence" value="ECO:0007669"/>
    <property type="project" value="UniProtKB-UniRule"/>
</dbReference>
<name>A0A6A4PT57_LUPAL</name>
<feature type="region of interest" description="Disordered" evidence="1">
    <location>
        <begin position="1"/>
        <end position="112"/>
    </location>
</feature>
<accession>A0A6A4PT57</accession>
<dbReference type="InterPro" id="IPR006509">
    <property type="entry name" value="RBM39_SF"/>
</dbReference>
<gene>
    <name evidence="2" type="ORF">Lalb_Chr11g0073651</name>
</gene>
<dbReference type="PROSITE" id="PS50102">
    <property type="entry name" value="RRM"/>
    <property type="match status" value="1"/>
</dbReference>
<protein>
    <submittedName>
        <fullName evidence="2">Putative RNA recognition motif domain-containing protein</fullName>
    </submittedName>
</protein>
<dbReference type="EMBL" id="WOCE01000011">
    <property type="protein sequence ID" value="KAE9604612.1"/>
    <property type="molecule type" value="Genomic_DNA"/>
</dbReference>
<keyword evidence="3" id="KW-1185">Reference proteome</keyword>
<evidence type="ECO:0000313" key="3">
    <source>
        <dbReference type="Proteomes" id="UP000447434"/>
    </source>
</evidence>
<reference evidence="3" key="1">
    <citation type="journal article" date="2020" name="Nat. Commun.">
        <title>Genome sequence of the cluster root forming white lupin.</title>
        <authorList>
            <person name="Hufnagel B."/>
            <person name="Marques A."/>
            <person name="Soriano A."/>
            <person name="Marques L."/>
            <person name="Divol F."/>
            <person name="Doumas P."/>
            <person name="Sallet E."/>
            <person name="Mancinotti D."/>
            <person name="Carrere S."/>
            <person name="Marande W."/>
            <person name="Arribat S."/>
            <person name="Keller J."/>
            <person name="Huneau C."/>
            <person name="Blein T."/>
            <person name="Aime D."/>
            <person name="Laguerre M."/>
            <person name="Taylor J."/>
            <person name="Schubert V."/>
            <person name="Nelson M."/>
            <person name="Geu-Flores F."/>
            <person name="Crespi M."/>
            <person name="Gallardo-Guerrero K."/>
            <person name="Delaux P.-M."/>
            <person name="Salse J."/>
            <person name="Berges H."/>
            <person name="Guyot R."/>
            <person name="Gouzy J."/>
            <person name="Peret B."/>
        </authorList>
    </citation>
    <scope>NUCLEOTIDE SEQUENCE [LARGE SCALE GENOMIC DNA]</scope>
    <source>
        <strain evidence="3">cv. Amiga</strain>
    </source>
</reference>
<proteinExistence type="predicted"/>
<dbReference type="SUPFAM" id="SSF54928">
    <property type="entry name" value="RNA-binding domain, RBD"/>
    <property type="match status" value="1"/>
</dbReference>
<dbReference type="OrthoDB" id="1724770at2759"/>
<dbReference type="InterPro" id="IPR012677">
    <property type="entry name" value="Nucleotide-bd_a/b_plait_sf"/>
</dbReference>
<dbReference type="Gene3D" id="3.30.70.330">
    <property type="match status" value="1"/>
</dbReference>
<dbReference type="Proteomes" id="UP000447434">
    <property type="component" value="Chromosome 11"/>
</dbReference>
<dbReference type="Pfam" id="PF00076">
    <property type="entry name" value="RRM_1"/>
    <property type="match status" value="1"/>
</dbReference>
<dbReference type="InterPro" id="IPR035979">
    <property type="entry name" value="RBD_domain_sf"/>
</dbReference>
<feature type="compositionally biased region" description="Basic and acidic residues" evidence="1">
    <location>
        <begin position="8"/>
        <end position="112"/>
    </location>
</feature>
<organism evidence="2 3">
    <name type="scientific">Lupinus albus</name>
    <name type="common">White lupine</name>
    <name type="synonym">Lupinus termis</name>
    <dbReference type="NCBI Taxonomy" id="3870"/>
    <lineage>
        <taxon>Eukaryota</taxon>
        <taxon>Viridiplantae</taxon>
        <taxon>Streptophyta</taxon>
        <taxon>Embryophyta</taxon>
        <taxon>Tracheophyta</taxon>
        <taxon>Spermatophyta</taxon>
        <taxon>Magnoliopsida</taxon>
        <taxon>eudicotyledons</taxon>
        <taxon>Gunneridae</taxon>
        <taxon>Pentapetalae</taxon>
        <taxon>rosids</taxon>
        <taxon>fabids</taxon>
        <taxon>Fabales</taxon>
        <taxon>Fabaceae</taxon>
        <taxon>Papilionoideae</taxon>
        <taxon>50 kb inversion clade</taxon>
        <taxon>genistoids sensu lato</taxon>
        <taxon>core genistoids</taxon>
        <taxon>Genisteae</taxon>
        <taxon>Lupinus</taxon>
    </lineage>
</organism>
<dbReference type="GO" id="GO:0006397">
    <property type="term" value="P:mRNA processing"/>
    <property type="evidence" value="ECO:0007669"/>
    <property type="project" value="InterPro"/>
</dbReference>
<evidence type="ECO:0000256" key="1">
    <source>
        <dbReference type="SAM" id="MobiDB-lite"/>
    </source>
</evidence>
<dbReference type="AlphaFoldDB" id="A0A6A4PT57"/>
<dbReference type="InterPro" id="IPR000504">
    <property type="entry name" value="RRM_dom"/>
</dbReference>
<comment type="caution">
    <text evidence="2">The sequence shown here is derived from an EMBL/GenBank/DDBJ whole genome shotgun (WGS) entry which is preliminary data.</text>
</comment>